<evidence type="ECO:0000313" key="3">
    <source>
        <dbReference type="Proteomes" id="UP001195963"/>
    </source>
</evidence>
<protein>
    <recommendedName>
        <fullName evidence="4">DUF4410 domain-containing protein</fullName>
    </recommendedName>
</protein>
<comment type="caution">
    <text evidence="2">The sequence shown here is derived from an EMBL/GenBank/DDBJ whole genome shotgun (WGS) entry which is preliminary data.</text>
</comment>
<keyword evidence="3" id="KW-1185">Reference proteome</keyword>
<name>A0ABS7E2Z1_9GAMM</name>
<organism evidence="2 3">
    <name type="scientific">Shewanella nanhaiensis</name>
    <dbReference type="NCBI Taxonomy" id="2864872"/>
    <lineage>
        <taxon>Bacteria</taxon>
        <taxon>Pseudomonadati</taxon>
        <taxon>Pseudomonadota</taxon>
        <taxon>Gammaproteobacteria</taxon>
        <taxon>Alteromonadales</taxon>
        <taxon>Shewanellaceae</taxon>
        <taxon>Shewanella</taxon>
    </lineage>
</organism>
<feature type="chain" id="PRO_5045560683" description="DUF4410 domain-containing protein" evidence="1">
    <location>
        <begin position="23"/>
        <end position="180"/>
    </location>
</feature>
<evidence type="ECO:0000256" key="1">
    <source>
        <dbReference type="SAM" id="SignalP"/>
    </source>
</evidence>
<keyword evidence="1" id="KW-0732">Signal</keyword>
<evidence type="ECO:0008006" key="4">
    <source>
        <dbReference type="Google" id="ProtNLM"/>
    </source>
</evidence>
<evidence type="ECO:0000313" key="2">
    <source>
        <dbReference type="EMBL" id="MBW8183910.1"/>
    </source>
</evidence>
<reference evidence="2 3" key="1">
    <citation type="submission" date="2021-07" db="EMBL/GenBank/DDBJ databases">
        <title>Shewanella sp. nov, isolated from SCS.</title>
        <authorList>
            <person name="Cao W.R."/>
        </authorList>
    </citation>
    <scope>NUCLEOTIDE SEQUENCE [LARGE SCALE GENOMIC DNA]</scope>
    <source>
        <strain evidence="2 3">NR704-98</strain>
    </source>
</reference>
<dbReference type="EMBL" id="JAHZST010000005">
    <property type="protein sequence ID" value="MBW8183910.1"/>
    <property type="molecule type" value="Genomic_DNA"/>
</dbReference>
<proteinExistence type="predicted"/>
<dbReference type="PROSITE" id="PS51257">
    <property type="entry name" value="PROKAR_LIPOPROTEIN"/>
    <property type="match status" value="1"/>
</dbReference>
<sequence>MKKIITRLLSLSLMLTFLTACGAAHVRTEKSSSDLHQYKNIYLGKVDIHSQEEAAKTNEELQLKMVEWEGFARTELKNYVEKSEYTLVDTLDNKDTTLAVDLDIDLVYGNRAARYFGGFGAGKGSVDSVLKVTDPKTQEVKFHAIAESDLSVGAFGGSMESVLKTNIQKLIEQYPRAAKQ</sequence>
<gene>
    <name evidence="2" type="ORF">K0625_09520</name>
</gene>
<accession>A0ABS7E2Z1</accession>
<dbReference type="RefSeq" id="WP_220109469.1">
    <property type="nucleotide sequence ID" value="NZ_JAHZST010000005.1"/>
</dbReference>
<dbReference type="Proteomes" id="UP001195963">
    <property type="component" value="Unassembled WGS sequence"/>
</dbReference>
<feature type="signal peptide" evidence="1">
    <location>
        <begin position="1"/>
        <end position="22"/>
    </location>
</feature>